<reference evidence="2 3" key="1">
    <citation type="submission" date="2015-09" db="EMBL/GenBank/DDBJ databases">
        <title>Draft genome of the parasitic nematode Teladorsagia circumcincta isolate WARC Sus (inbred).</title>
        <authorList>
            <person name="Mitreva M."/>
        </authorList>
    </citation>
    <scope>NUCLEOTIDE SEQUENCE [LARGE SCALE GENOMIC DNA]</scope>
    <source>
        <strain evidence="2 3">S</strain>
    </source>
</reference>
<dbReference type="GO" id="GO:0016020">
    <property type="term" value="C:membrane"/>
    <property type="evidence" value="ECO:0007669"/>
    <property type="project" value="TreeGrafter"/>
</dbReference>
<accession>A0A2G9UTX0</accession>
<proteinExistence type="predicted"/>
<keyword evidence="1" id="KW-0812">Transmembrane</keyword>
<feature type="transmembrane region" description="Helical" evidence="1">
    <location>
        <begin position="229"/>
        <end position="247"/>
    </location>
</feature>
<evidence type="ECO:0000313" key="3">
    <source>
        <dbReference type="Proteomes" id="UP000230423"/>
    </source>
</evidence>
<keyword evidence="1" id="KW-1133">Transmembrane helix</keyword>
<dbReference type="OrthoDB" id="2985014at2759"/>
<sequence length="294" mass="32229">MTENTRLVFYTNSPTAANFTTTTSSPTAPDPRDVIRNEVQKAIDRLEGRGEDAVKPSPLVDTDETKDEMMWSSVANFSFEPSVESQIMRYLLYAAPGFGCLIGLIPAIFLVRCCGSRGTLSAALMAPIISWPLTMLVFSNEFPLIGIYAAHAVITLLLAIFTVYFLMLLLAPLGLCVSGVLRSLCLVGRVYTQHITAFIGVSFAVAFITAPLLVFAILRANTLAEWSKVFMFSAAVIAISSVIFAIFGRGRASTWAAASWDPLMSTKMRNLQPIDFSQDECGLYELRLIDPNKK</sequence>
<protein>
    <submittedName>
        <fullName evidence="2">Uncharacterized protein</fullName>
    </submittedName>
</protein>
<feature type="transmembrane region" description="Helical" evidence="1">
    <location>
        <begin position="195"/>
        <end position="217"/>
    </location>
</feature>
<gene>
    <name evidence="2" type="ORF">TELCIR_04345</name>
</gene>
<dbReference type="AlphaFoldDB" id="A0A2G9UTX0"/>
<dbReference type="EMBL" id="KZ345408">
    <property type="protein sequence ID" value="PIO73679.1"/>
    <property type="molecule type" value="Genomic_DNA"/>
</dbReference>
<keyword evidence="1" id="KW-0472">Membrane</keyword>
<keyword evidence="3" id="KW-1185">Reference proteome</keyword>
<feature type="transmembrane region" description="Helical" evidence="1">
    <location>
        <begin position="118"/>
        <end position="139"/>
    </location>
</feature>
<name>A0A2G9UTX0_TELCI</name>
<feature type="transmembrane region" description="Helical" evidence="1">
    <location>
        <begin position="90"/>
        <end position="111"/>
    </location>
</feature>
<dbReference type="PANTHER" id="PTHR45757:SF7">
    <property type="entry name" value="MFS DOMAIN-CONTAINING PROTEIN"/>
    <property type="match status" value="1"/>
</dbReference>
<dbReference type="Proteomes" id="UP000230423">
    <property type="component" value="Unassembled WGS sequence"/>
</dbReference>
<evidence type="ECO:0000313" key="2">
    <source>
        <dbReference type="EMBL" id="PIO73679.1"/>
    </source>
</evidence>
<feature type="transmembrane region" description="Helical" evidence="1">
    <location>
        <begin position="145"/>
        <end position="175"/>
    </location>
</feature>
<dbReference type="PANTHER" id="PTHR45757">
    <property type="entry name" value="PROTEIN CBG23364-RELATED"/>
    <property type="match status" value="1"/>
</dbReference>
<evidence type="ECO:0000256" key="1">
    <source>
        <dbReference type="SAM" id="Phobius"/>
    </source>
</evidence>
<organism evidence="2 3">
    <name type="scientific">Teladorsagia circumcincta</name>
    <name type="common">Brown stomach worm</name>
    <name type="synonym">Ostertagia circumcincta</name>
    <dbReference type="NCBI Taxonomy" id="45464"/>
    <lineage>
        <taxon>Eukaryota</taxon>
        <taxon>Metazoa</taxon>
        <taxon>Ecdysozoa</taxon>
        <taxon>Nematoda</taxon>
        <taxon>Chromadorea</taxon>
        <taxon>Rhabditida</taxon>
        <taxon>Rhabditina</taxon>
        <taxon>Rhabditomorpha</taxon>
        <taxon>Strongyloidea</taxon>
        <taxon>Trichostrongylidae</taxon>
        <taxon>Teladorsagia</taxon>
    </lineage>
</organism>